<sequence>MGPITILDKSAFQSFSAREHLSFGQYFRQNLTITLVQEIVADLSKQFRSGELPDEKVQEFARKFHGSGRAPNMGYRLMCVSALLGEEVAMDGRVMLADVQYVRGSDGSLGAFVDIAPVNHLIMALADGHIGEKDREFAARWRAELANLSLEGLTKALSQKRILIPRATSADDIGTVVDSALNQPALQETWLAIIIDLVKPRAALADRIILRWAHAGKPFLSKFAPYAHYCLRVLLMLFAAVKDSLLKWTGTHLIDLQYLFYLPCCHVLSSDDKVHKLIAPHAKRSDQSFVTGKELKAGLKAIADFWDARSEQEKTWLHAALAGPPPLPGNNIVFELWNKHCVPWHPGRGNFAIALSSEEMAEANRYVEGLFKIADLPIPVAPVGYVRPPLSSTTVIQQHMATIDAIKAQVGKSKSRGDGAGPPPASKAEANPID</sequence>
<dbReference type="RefSeq" id="WP_075007711.1">
    <property type="nucleotide sequence ID" value="NZ_FOAP01000009.1"/>
</dbReference>
<name>A0A1H7TGU5_STIAU</name>
<organism evidence="2 3">
    <name type="scientific">Stigmatella aurantiaca</name>
    <dbReference type="NCBI Taxonomy" id="41"/>
    <lineage>
        <taxon>Bacteria</taxon>
        <taxon>Pseudomonadati</taxon>
        <taxon>Myxococcota</taxon>
        <taxon>Myxococcia</taxon>
        <taxon>Myxococcales</taxon>
        <taxon>Cystobacterineae</taxon>
        <taxon>Archangiaceae</taxon>
        <taxon>Stigmatella</taxon>
    </lineage>
</organism>
<evidence type="ECO:0000313" key="3">
    <source>
        <dbReference type="Proteomes" id="UP000182719"/>
    </source>
</evidence>
<feature type="region of interest" description="Disordered" evidence="1">
    <location>
        <begin position="409"/>
        <end position="434"/>
    </location>
</feature>
<dbReference type="AlphaFoldDB" id="A0A1H7TGU5"/>
<keyword evidence="3" id="KW-1185">Reference proteome</keyword>
<dbReference type="OrthoDB" id="7057521at2"/>
<evidence type="ECO:0000313" key="2">
    <source>
        <dbReference type="EMBL" id="SEL83933.1"/>
    </source>
</evidence>
<proteinExistence type="predicted"/>
<dbReference type="EMBL" id="FOAP01000009">
    <property type="protein sequence ID" value="SEL83933.1"/>
    <property type="molecule type" value="Genomic_DNA"/>
</dbReference>
<dbReference type="Proteomes" id="UP000182719">
    <property type="component" value="Unassembled WGS sequence"/>
</dbReference>
<accession>A0A1H7TGU5</accession>
<protein>
    <submittedName>
        <fullName evidence="2">Uncharacterized protein</fullName>
    </submittedName>
</protein>
<evidence type="ECO:0000256" key="1">
    <source>
        <dbReference type="SAM" id="MobiDB-lite"/>
    </source>
</evidence>
<gene>
    <name evidence="2" type="ORF">SAMN05444354_1094</name>
</gene>
<reference evidence="3" key="1">
    <citation type="submission" date="2016-10" db="EMBL/GenBank/DDBJ databases">
        <authorList>
            <person name="Varghese N."/>
            <person name="Submissions S."/>
        </authorList>
    </citation>
    <scope>NUCLEOTIDE SEQUENCE [LARGE SCALE GENOMIC DNA]</scope>
    <source>
        <strain evidence="3">DSM 17044</strain>
    </source>
</reference>